<dbReference type="EMBL" id="PQNY01000005">
    <property type="protein sequence ID" value="POS02236.1"/>
    <property type="molecule type" value="Genomic_DNA"/>
</dbReference>
<reference evidence="1 2" key="1">
    <citation type="submission" date="2018-01" db="EMBL/GenBank/DDBJ databases">
        <title>Genomic Encyclopedia of Type Strains, Phase I: the one thousand microbial genomes (KMG-I) project.</title>
        <authorList>
            <person name="Goeker M."/>
        </authorList>
    </citation>
    <scope>NUCLEOTIDE SEQUENCE [LARGE SCALE GENOMIC DNA]</scope>
    <source>
        <strain evidence="1 2">DSM 17960</strain>
    </source>
</reference>
<comment type="caution">
    <text evidence="1">The sequence shown here is derived from an EMBL/GenBank/DDBJ whole genome shotgun (WGS) entry which is preliminary data.</text>
</comment>
<gene>
    <name evidence="1" type="ORF">Q361_105131</name>
</gene>
<dbReference type="AlphaFoldDB" id="A0A2S4N958"/>
<dbReference type="Proteomes" id="UP000237056">
    <property type="component" value="Unassembled WGS sequence"/>
</dbReference>
<accession>A0A2S4N958</accession>
<name>A0A2S4N958_9FLAO</name>
<evidence type="ECO:0000313" key="2">
    <source>
        <dbReference type="Proteomes" id="UP000237056"/>
    </source>
</evidence>
<protein>
    <submittedName>
        <fullName evidence="1">Uncharacterized protein</fullName>
    </submittedName>
</protein>
<dbReference type="OrthoDB" id="1267823at2"/>
<keyword evidence="2" id="KW-1185">Reference proteome</keyword>
<evidence type="ECO:0000313" key="1">
    <source>
        <dbReference type="EMBL" id="POS02236.1"/>
    </source>
</evidence>
<proteinExistence type="predicted"/>
<sequence length="156" mass="17997">MNKNEKRNNQVLITILIAIMSIMNLLAQNKNNSIDPHNGVIKKVKNYYVESIIKDGKVYFFILDDKKAPMSNTEITGTAIIIFTDSKSKKVELTSIERNAFIINDISAHTYTDIKVTFKIKGKSISTIFSKERKLKHFTTDNTKYYHEQSTEHSYK</sequence>
<dbReference type="RefSeq" id="WP_103725671.1">
    <property type="nucleotide sequence ID" value="NZ_PQNY01000005.1"/>
</dbReference>
<organism evidence="1 2">
    <name type="scientific">Flavobacterium croceum DSM 17960</name>
    <dbReference type="NCBI Taxonomy" id="1121886"/>
    <lineage>
        <taxon>Bacteria</taxon>
        <taxon>Pseudomonadati</taxon>
        <taxon>Bacteroidota</taxon>
        <taxon>Flavobacteriia</taxon>
        <taxon>Flavobacteriales</taxon>
        <taxon>Flavobacteriaceae</taxon>
        <taxon>Flavobacterium</taxon>
    </lineage>
</organism>